<dbReference type="GO" id="GO:0008270">
    <property type="term" value="F:zinc ion binding"/>
    <property type="evidence" value="ECO:0007669"/>
    <property type="project" value="UniProtKB-KW"/>
</dbReference>
<evidence type="ECO:0000256" key="2">
    <source>
        <dbReference type="SAM" id="MobiDB-lite"/>
    </source>
</evidence>
<protein>
    <recommendedName>
        <fullName evidence="3">SWIM-type domain-containing protein</fullName>
    </recommendedName>
</protein>
<feature type="domain" description="SWIM-type" evidence="3">
    <location>
        <begin position="54"/>
        <end position="90"/>
    </location>
</feature>
<name>A0A7G9GQW9_9FIRM</name>
<evidence type="ECO:0000256" key="1">
    <source>
        <dbReference type="PROSITE-ProRule" id="PRU00325"/>
    </source>
</evidence>
<feature type="compositionally biased region" description="Basic residues" evidence="2">
    <location>
        <begin position="126"/>
        <end position="136"/>
    </location>
</feature>
<evidence type="ECO:0000313" key="5">
    <source>
        <dbReference type="Proteomes" id="UP000515856"/>
    </source>
</evidence>
<keyword evidence="1" id="KW-0862">Zinc</keyword>
<dbReference type="PROSITE" id="PS50966">
    <property type="entry name" value="ZF_SWIM"/>
    <property type="match status" value="1"/>
</dbReference>
<reference evidence="4 5" key="1">
    <citation type="submission" date="2020-08" db="EMBL/GenBank/DDBJ databases">
        <authorList>
            <person name="Liu C."/>
            <person name="Sun Q."/>
        </authorList>
    </citation>
    <scope>NUCLEOTIDE SEQUENCE [LARGE SCALE GENOMIC DNA]</scope>
    <source>
        <strain evidence="4 5">NSJ-61</strain>
    </source>
</reference>
<keyword evidence="1" id="KW-0479">Metal-binding</keyword>
<feature type="compositionally biased region" description="Basic and acidic residues" evidence="2">
    <location>
        <begin position="116"/>
        <end position="125"/>
    </location>
</feature>
<evidence type="ECO:0000259" key="3">
    <source>
        <dbReference type="PROSITE" id="PS50966"/>
    </source>
</evidence>
<keyword evidence="1" id="KW-0863">Zinc-finger</keyword>
<organism evidence="4 5">
    <name type="scientific">[Eubacterium] hominis</name>
    <dbReference type="NCBI Taxonomy" id="2764325"/>
    <lineage>
        <taxon>Bacteria</taxon>
        <taxon>Bacillati</taxon>
        <taxon>Bacillota</taxon>
        <taxon>Erysipelotrichia</taxon>
        <taxon>Erysipelotrichales</taxon>
        <taxon>Erysipelotrichaceae</taxon>
        <taxon>Amedibacillus</taxon>
    </lineage>
</organism>
<dbReference type="Proteomes" id="UP000515856">
    <property type="component" value="Chromosome"/>
</dbReference>
<keyword evidence="5" id="KW-1185">Reference proteome</keyword>
<evidence type="ECO:0000313" key="4">
    <source>
        <dbReference type="EMBL" id="QNM13201.1"/>
    </source>
</evidence>
<proteinExistence type="predicted"/>
<dbReference type="KEGG" id="ehn:H9Q80_04410"/>
<dbReference type="AlphaFoldDB" id="A0A7G9GQW9"/>
<dbReference type="RefSeq" id="WP_117455041.1">
    <property type="nucleotide sequence ID" value="NZ_CP060636.1"/>
</dbReference>
<accession>A0A7G9GQW9</accession>
<gene>
    <name evidence="4" type="ORF">H9Q80_04410</name>
</gene>
<dbReference type="EMBL" id="CP060636">
    <property type="protein sequence ID" value="QNM13201.1"/>
    <property type="molecule type" value="Genomic_DNA"/>
</dbReference>
<sequence length="473" mass="55008">MDLKESWIEEQAVNASALKNGKAIYQSGKFIKLYHSQDDTFYMGECSGSGSKNYITSADFQDASHPVFRCNCPSRQFPCKHSIGLLYAIMKSKDFEICEIPEDIIKKRERLNKRNQPKDEEENKAAKPKKVNKTANKKRWNKQLEGLVMCETMLQDITRMGIAAFTNSNLKDYEAIAKQMNDYYLPGIQRQILMLIYEAHCAQQQNAIYDGVIAQLVQLHQIVKKAKSYLNKKINEEEITQDDKIMEELIGHVWNLNELKEQGFYVENQELIQLGFRAEYNEALQEFVEEGFWYVHPLQELHKTINIRPKKAAKYIKEEDSFLEKVIAPTLYLYPQSGNRRIRYDEAFTTEQIQPQDYLNIMNIAKNDYEQVMKEVKNQLKNPLAHKELAMVIRYEEIRQHKDDFVMVDASGNMLTLSSMKGSSLHAFTSLPKEGLLHHQCALVIFSYDHKTHQLLAKPMSIISSEHIVRLLY</sequence>
<feature type="region of interest" description="Disordered" evidence="2">
    <location>
        <begin position="109"/>
        <end position="136"/>
    </location>
</feature>
<dbReference type="InterPro" id="IPR007527">
    <property type="entry name" value="Znf_SWIM"/>
</dbReference>